<name>A0A413CU01_9FIRM</name>
<dbReference type="InterPro" id="IPR016032">
    <property type="entry name" value="Sig_transdc_resp-reg_C-effctor"/>
</dbReference>
<dbReference type="GO" id="GO:0003677">
    <property type="term" value="F:DNA binding"/>
    <property type="evidence" value="ECO:0007669"/>
    <property type="project" value="UniProtKB-KW"/>
</dbReference>
<dbReference type="PRINTS" id="PR00038">
    <property type="entry name" value="HTHLUXR"/>
</dbReference>
<evidence type="ECO:0000259" key="5">
    <source>
        <dbReference type="PROSITE" id="PS50043"/>
    </source>
</evidence>
<dbReference type="PROSITE" id="PS50043">
    <property type="entry name" value="HTH_LUXR_2"/>
    <property type="match status" value="1"/>
</dbReference>
<dbReference type="PANTHER" id="PTHR44688">
    <property type="entry name" value="DNA-BINDING TRANSCRIPTIONAL ACTIVATOR DEVR_DOSR"/>
    <property type="match status" value="1"/>
</dbReference>
<organism evidence="6 7">
    <name type="scientific">Holdemanella biformis</name>
    <dbReference type="NCBI Taxonomy" id="1735"/>
    <lineage>
        <taxon>Bacteria</taxon>
        <taxon>Bacillati</taxon>
        <taxon>Bacillota</taxon>
        <taxon>Erysipelotrichia</taxon>
        <taxon>Erysipelotrichales</taxon>
        <taxon>Erysipelotrichaceae</taxon>
        <taxon>Holdemanella</taxon>
    </lineage>
</organism>
<feature type="coiled-coil region" evidence="4">
    <location>
        <begin position="1"/>
        <end position="35"/>
    </location>
</feature>
<dbReference type="PANTHER" id="PTHR44688:SF16">
    <property type="entry name" value="DNA-BINDING TRANSCRIPTIONAL ACTIVATOR DEVR_DOSR"/>
    <property type="match status" value="1"/>
</dbReference>
<comment type="caution">
    <text evidence="6">The sequence shown here is derived from an EMBL/GenBank/DDBJ whole genome shotgun (WGS) entry which is preliminary data.</text>
</comment>
<evidence type="ECO:0000313" key="6">
    <source>
        <dbReference type="EMBL" id="RGW74953.1"/>
    </source>
</evidence>
<protein>
    <submittedName>
        <fullName evidence="6">LuxR family transcriptional regulator</fullName>
    </submittedName>
</protein>
<feature type="domain" description="HTH luxR-type" evidence="5">
    <location>
        <begin position="48"/>
        <end position="113"/>
    </location>
</feature>
<evidence type="ECO:0000313" key="7">
    <source>
        <dbReference type="Proteomes" id="UP000284651"/>
    </source>
</evidence>
<dbReference type="Pfam" id="PF00196">
    <property type="entry name" value="GerE"/>
    <property type="match status" value="1"/>
</dbReference>
<keyword evidence="3" id="KW-0804">Transcription</keyword>
<keyword evidence="4" id="KW-0175">Coiled coil</keyword>
<dbReference type="InterPro" id="IPR000792">
    <property type="entry name" value="Tscrpt_reg_LuxR_C"/>
</dbReference>
<dbReference type="SMART" id="SM00421">
    <property type="entry name" value="HTH_LUXR"/>
    <property type="match status" value="1"/>
</dbReference>
<evidence type="ECO:0000256" key="1">
    <source>
        <dbReference type="ARBA" id="ARBA00023015"/>
    </source>
</evidence>
<dbReference type="EMBL" id="QSAT01000019">
    <property type="protein sequence ID" value="RGW74953.1"/>
    <property type="molecule type" value="Genomic_DNA"/>
</dbReference>
<dbReference type="GO" id="GO:0006355">
    <property type="term" value="P:regulation of DNA-templated transcription"/>
    <property type="evidence" value="ECO:0007669"/>
    <property type="project" value="InterPro"/>
</dbReference>
<keyword evidence="2" id="KW-0238">DNA-binding</keyword>
<dbReference type="Proteomes" id="UP000284651">
    <property type="component" value="Unassembled WGS sequence"/>
</dbReference>
<dbReference type="Gene3D" id="1.10.10.10">
    <property type="entry name" value="Winged helix-like DNA-binding domain superfamily/Winged helix DNA-binding domain"/>
    <property type="match status" value="1"/>
</dbReference>
<reference evidence="6 7" key="1">
    <citation type="submission" date="2018-08" db="EMBL/GenBank/DDBJ databases">
        <title>A genome reference for cultivated species of the human gut microbiota.</title>
        <authorList>
            <person name="Zou Y."/>
            <person name="Xue W."/>
            <person name="Luo G."/>
        </authorList>
    </citation>
    <scope>NUCLEOTIDE SEQUENCE [LARGE SCALE GENOMIC DNA]</scope>
    <source>
        <strain evidence="6 7">AF10-31</strain>
    </source>
</reference>
<keyword evidence="1" id="KW-0805">Transcription regulation</keyword>
<dbReference type="AlphaFoldDB" id="A0A413CU01"/>
<dbReference type="SUPFAM" id="SSF46894">
    <property type="entry name" value="C-terminal effector domain of the bipartite response regulators"/>
    <property type="match status" value="1"/>
</dbReference>
<sequence length="117" mass="14158">MQENRKKLQQIENEHEAIQKEYDRAKKEVERLTTKRIDDIDEDEYKRFLECLATLTRKEKEILNLYVKGYSSKDILETLNITDNTLKYHNRNIYSKLGVKSRKQLLMYMTLLNNKRS</sequence>
<dbReference type="CDD" id="cd06170">
    <property type="entry name" value="LuxR_C_like"/>
    <property type="match status" value="1"/>
</dbReference>
<proteinExistence type="predicted"/>
<gene>
    <name evidence="6" type="ORF">DWV56_06785</name>
</gene>
<dbReference type="InterPro" id="IPR036388">
    <property type="entry name" value="WH-like_DNA-bd_sf"/>
</dbReference>
<evidence type="ECO:0000256" key="4">
    <source>
        <dbReference type="SAM" id="Coils"/>
    </source>
</evidence>
<evidence type="ECO:0000256" key="2">
    <source>
        <dbReference type="ARBA" id="ARBA00023125"/>
    </source>
</evidence>
<accession>A0A413CU01</accession>
<evidence type="ECO:0000256" key="3">
    <source>
        <dbReference type="ARBA" id="ARBA00023163"/>
    </source>
</evidence>